<comment type="cofactor">
    <cofactor evidence="6">
        <name>[2Fe-2S] cluster</name>
        <dbReference type="ChEBI" id="CHEBI:190135"/>
    </cofactor>
</comment>
<dbReference type="InterPro" id="IPR001041">
    <property type="entry name" value="2Fe-2S_ferredoxin-type"/>
</dbReference>
<keyword evidence="3" id="KW-0479">Metal-binding</keyword>
<evidence type="ECO:0000256" key="6">
    <source>
        <dbReference type="ARBA" id="ARBA00034078"/>
    </source>
</evidence>
<dbReference type="InterPro" id="IPR036010">
    <property type="entry name" value="2Fe-2S_ferredoxin-like_sf"/>
</dbReference>
<protein>
    <recommendedName>
        <fullName evidence="7">2Fe-2S ferredoxin-type domain-containing protein</fullName>
    </recommendedName>
</protein>
<evidence type="ECO:0000256" key="4">
    <source>
        <dbReference type="ARBA" id="ARBA00023004"/>
    </source>
</evidence>
<dbReference type="EMBL" id="BSTI01000002">
    <property type="protein sequence ID" value="GLY64218.1"/>
    <property type="molecule type" value="Genomic_DNA"/>
</dbReference>
<keyword evidence="5" id="KW-0411">Iron-sulfur</keyword>
<dbReference type="PANTHER" id="PTHR23426">
    <property type="entry name" value="FERREDOXIN/ADRENODOXIN"/>
    <property type="match status" value="1"/>
</dbReference>
<keyword evidence="2" id="KW-0001">2Fe-2S</keyword>
<name>A0A9W6QUZ3_9PSEU</name>
<dbReference type="PROSITE" id="PS51085">
    <property type="entry name" value="2FE2S_FER_2"/>
    <property type="match status" value="1"/>
</dbReference>
<dbReference type="CDD" id="cd00207">
    <property type="entry name" value="fer2"/>
    <property type="match status" value="1"/>
</dbReference>
<feature type="domain" description="2Fe-2S ferredoxin-type" evidence="7">
    <location>
        <begin position="68"/>
        <end position="173"/>
    </location>
</feature>
<keyword evidence="9" id="KW-1185">Reference proteome</keyword>
<evidence type="ECO:0000259" key="7">
    <source>
        <dbReference type="PROSITE" id="PS51085"/>
    </source>
</evidence>
<sequence length="174" mass="18612">MAPGGRGQCPLVGDRDEVLQLPEGELRTDPGHGARLIPVLLKFVSRNSGFTEALASLRLFMKEVLAMSKVTFHHDGGLAEVVEAEPGISLMRAAVHNGVRGIIGECGGQAMCATCHVYVREPHLDALPGMSEDEDEMLDCTVAPRDDRRSRLGCQIALGGDLDEIEVDVPAGQV</sequence>
<dbReference type="Pfam" id="PF00111">
    <property type="entry name" value="Fer2"/>
    <property type="match status" value="1"/>
</dbReference>
<reference evidence="8" key="1">
    <citation type="submission" date="2023-03" db="EMBL/GenBank/DDBJ databases">
        <title>Amycolatopsis taiwanensis NBRC 103393.</title>
        <authorList>
            <person name="Ichikawa N."/>
            <person name="Sato H."/>
            <person name="Tonouchi N."/>
        </authorList>
    </citation>
    <scope>NUCLEOTIDE SEQUENCE</scope>
    <source>
        <strain evidence="8">NBRC 103393</strain>
    </source>
</reference>
<comment type="similarity">
    <text evidence="1">Belongs to the adrenodoxin/putidaredoxin family.</text>
</comment>
<dbReference type="GO" id="GO:0005829">
    <property type="term" value="C:cytosol"/>
    <property type="evidence" value="ECO:0007669"/>
    <property type="project" value="TreeGrafter"/>
</dbReference>
<evidence type="ECO:0000313" key="8">
    <source>
        <dbReference type="EMBL" id="GLY64218.1"/>
    </source>
</evidence>
<dbReference type="AlphaFoldDB" id="A0A9W6QUZ3"/>
<evidence type="ECO:0000256" key="3">
    <source>
        <dbReference type="ARBA" id="ARBA00022723"/>
    </source>
</evidence>
<dbReference type="GO" id="GO:0051537">
    <property type="term" value="F:2 iron, 2 sulfur cluster binding"/>
    <property type="evidence" value="ECO:0007669"/>
    <property type="project" value="UniProtKB-KW"/>
</dbReference>
<dbReference type="InterPro" id="IPR012675">
    <property type="entry name" value="Beta-grasp_dom_sf"/>
</dbReference>
<proteinExistence type="inferred from homology"/>
<dbReference type="SUPFAM" id="SSF54292">
    <property type="entry name" value="2Fe-2S ferredoxin-like"/>
    <property type="match status" value="1"/>
</dbReference>
<evidence type="ECO:0000256" key="5">
    <source>
        <dbReference type="ARBA" id="ARBA00023014"/>
    </source>
</evidence>
<dbReference type="Proteomes" id="UP001165136">
    <property type="component" value="Unassembled WGS sequence"/>
</dbReference>
<dbReference type="GO" id="GO:0046872">
    <property type="term" value="F:metal ion binding"/>
    <property type="evidence" value="ECO:0007669"/>
    <property type="project" value="UniProtKB-KW"/>
</dbReference>
<comment type="caution">
    <text evidence="8">The sequence shown here is derived from an EMBL/GenBank/DDBJ whole genome shotgun (WGS) entry which is preliminary data.</text>
</comment>
<dbReference type="PANTHER" id="PTHR23426:SF65">
    <property type="entry name" value="FERREDOXIN-2, MITOCHONDRIAL"/>
    <property type="match status" value="1"/>
</dbReference>
<organism evidence="8 9">
    <name type="scientific">Amycolatopsis taiwanensis</name>
    <dbReference type="NCBI Taxonomy" id="342230"/>
    <lineage>
        <taxon>Bacteria</taxon>
        <taxon>Bacillati</taxon>
        <taxon>Actinomycetota</taxon>
        <taxon>Actinomycetes</taxon>
        <taxon>Pseudonocardiales</taxon>
        <taxon>Pseudonocardiaceae</taxon>
        <taxon>Amycolatopsis</taxon>
    </lineage>
</organism>
<dbReference type="GO" id="GO:0140647">
    <property type="term" value="P:P450-containing electron transport chain"/>
    <property type="evidence" value="ECO:0007669"/>
    <property type="project" value="InterPro"/>
</dbReference>
<evidence type="ECO:0000256" key="2">
    <source>
        <dbReference type="ARBA" id="ARBA00022714"/>
    </source>
</evidence>
<dbReference type="Gene3D" id="3.10.20.30">
    <property type="match status" value="1"/>
</dbReference>
<evidence type="ECO:0000256" key="1">
    <source>
        <dbReference type="ARBA" id="ARBA00010914"/>
    </source>
</evidence>
<dbReference type="InterPro" id="IPR001055">
    <property type="entry name" value="Adrenodoxin-like"/>
</dbReference>
<accession>A0A9W6QUZ3</accession>
<dbReference type="InterPro" id="IPR018298">
    <property type="entry name" value="Adrenodoxin_Fe-S_BS"/>
</dbReference>
<evidence type="ECO:0000313" key="9">
    <source>
        <dbReference type="Proteomes" id="UP001165136"/>
    </source>
</evidence>
<gene>
    <name evidence="8" type="ORF">Atai01_08370</name>
</gene>
<dbReference type="GO" id="GO:0009055">
    <property type="term" value="F:electron transfer activity"/>
    <property type="evidence" value="ECO:0007669"/>
    <property type="project" value="TreeGrafter"/>
</dbReference>
<keyword evidence="4" id="KW-0408">Iron</keyword>
<dbReference type="PROSITE" id="PS00814">
    <property type="entry name" value="ADX"/>
    <property type="match status" value="1"/>
</dbReference>